<evidence type="ECO:0000256" key="1">
    <source>
        <dbReference type="ARBA" id="ARBA00001643"/>
    </source>
</evidence>
<proteinExistence type="inferred from homology"/>
<evidence type="ECO:0000256" key="8">
    <source>
        <dbReference type="ARBA" id="ARBA00022691"/>
    </source>
</evidence>
<dbReference type="SUPFAM" id="SSF53335">
    <property type="entry name" value="S-adenosyl-L-methionine-dependent methyltransferases"/>
    <property type="match status" value="1"/>
</dbReference>
<dbReference type="Gene3D" id="3.40.50.150">
    <property type="entry name" value="Vaccinia Virus protein VP39"/>
    <property type="match status" value="1"/>
</dbReference>
<keyword evidence="7 12" id="KW-0808">Transferase</keyword>
<feature type="binding site" evidence="11">
    <location>
        <begin position="96"/>
        <end position="102"/>
    </location>
    <ligand>
        <name>S-adenosyl-L-methionine</name>
        <dbReference type="ChEBI" id="CHEBI:59789"/>
    </ligand>
</feature>
<name>A0A0S7BMM9_9CHLR</name>
<keyword evidence="8 11" id="KW-0949">S-adenosyl-L-methionine</keyword>
<evidence type="ECO:0000313" key="12">
    <source>
        <dbReference type="EMBL" id="GAP15528.1"/>
    </source>
</evidence>
<feature type="binding site" evidence="11">
    <location>
        <begin position="176"/>
        <end position="177"/>
    </location>
    <ligand>
        <name>S-adenosyl-L-methionine</name>
        <dbReference type="ChEBI" id="CHEBI:59789"/>
    </ligand>
</feature>
<evidence type="ECO:0000256" key="9">
    <source>
        <dbReference type="ARBA" id="ARBA00023251"/>
    </source>
</evidence>
<reference evidence="12" key="1">
    <citation type="submission" date="2015-07" db="EMBL/GenBank/DDBJ databases">
        <title>Draft Genome Sequences of Anaerolinea thermolimosa IMO-1, Bellilinea caldifistulae GOMI-1, Leptolinea tardivitalis YMTK-2, Levilinea saccharolytica KIBI-1,Longilinea arvoryzae KOME-1, Previously Described as Members of the Anaerolineaceae (Chloroflexi).</title>
        <authorList>
            <person name="Sekiguchi Y."/>
            <person name="Ohashi A."/>
            <person name="Matsuura N."/>
            <person name="Tourlousse M.D."/>
        </authorList>
    </citation>
    <scope>NUCLEOTIDE SEQUENCE [LARGE SCALE GENOMIC DNA]</scope>
    <source>
        <strain evidence="12">KOME-1</strain>
    </source>
</reference>
<keyword evidence="13" id="KW-1185">Reference proteome</keyword>
<dbReference type="STRING" id="360412.LARV_03318"/>
<dbReference type="Pfam" id="PF07091">
    <property type="entry name" value="FmrO"/>
    <property type="match status" value="1"/>
</dbReference>
<sequence>MNDPALEAIVAEVQSSARYRAIHPGLVRRIAALELAKGRKPKETVKAVRNKLHQIGGAYQETPIDYAKLMSELETLPTQLDDPTLQAFCRRAMQQHASTRERLPILEQLFAQALAPLAPLTSLLDLACGLNPLALPWMPLAPDAPYYACDIYADQIDFLNRFLTHVHRPGRAELCDLTAELPAQRVQVALLLKTIPCLEQVDKAIAPRLLDHIPAEHLLVSFPARSLGGRGKGMPVNYEAHFMELVAGRNWKIDRFQFSSELAFLVSREG</sequence>
<comment type="catalytic activity">
    <reaction evidence="1">
        <text>guanosine(1405) in 16S rRNA + S-adenosyl-L-methionine = N(7)-methylguanosine(1405) in 16S rRNA + S-adenosyl-L-homocysteine</text>
        <dbReference type="Rhea" id="RHEA:42772"/>
        <dbReference type="Rhea" id="RHEA-COMP:10225"/>
        <dbReference type="Rhea" id="RHEA-COMP:10226"/>
        <dbReference type="ChEBI" id="CHEBI:57856"/>
        <dbReference type="ChEBI" id="CHEBI:59789"/>
        <dbReference type="ChEBI" id="CHEBI:74269"/>
        <dbReference type="ChEBI" id="CHEBI:74480"/>
        <dbReference type="EC" id="2.1.1.179"/>
    </reaction>
</comment>
<evidence type="ECO:0000313" key="13">
    <source>
        <dbReference type="Proteomes" id="UP000055060"/>
    </source>
</evidence>
<evidence type="ECO:0000256" key="4">
    <source>
        <dbReference type="ARBA" id="ARBA00015154"/>
    </source>
</evidence>
<dbReference type="GO" id="GO:0008649">
    <property type="term" value="F:rRNA methyltransferase activity"/>
    <property type="evidence" value="ECO:0007669"/>
    <property type="project" value="InterPro"/>
</dbReference>
<accession>A0A0S7BMM9</accession>
<dbReference type="PIRSF" id="PIRSF015852">
    <property type="entry name" value="RRNA_mtase_Grm"/>
    <property type="match status" value="1"/>
</dbReference>
<dbReference type="RefSeq" id="WP_075074703.1">
    <property type="nucleotide sequence ID" value="NZ_DF967972.1"/>
</dbReference>
<dbReference type="InterPro" id="IPR025981">
    <property type="entry name" value="rRNA_MeTrfase"/>
</dbReference>
<evidence type="ECO:0000256" key="7">
    <source>
        <dbReference type="ARBA" id="ARBA00022679"/>
    </source>
</evidence>
<feature type="binding site" evidence="11">
    <location>
        <position position="150"/>
    </location>
    <ligand>
        <name>S-adenosyl-L-methionine</name>
        <dbReference type="ChEBI" id="CHEBI:59789"/>
    </ligand>
</feature>
<dbReference type="EMBL" id="DF967972">
    <property type="protein sequence ID" value="GAP15528.1"/>
    <property type="molecule type" value="Genomic_DNA"/>
</dbReference>
<keyword evidence="9" id="KW-0046">Antibiotic resistance</keyword>
<keyword evidence="6 12" id="KW-0489">Methyltransferase</keyword>
<organism evidence="12">
    <name type="scientific">Longilinea arvoryzae</name>
    <dbReference type="NCBI Taxonomy" id="360412"/>
    <lineage>
        <taxon>Bacteria</taxon>
        <taxon>Bacillati</taxon>
        <taxon>Chloroflexota</taxon>
        <taxon>Anaerolineae</taxon>
        <taxon>Anaerolineales</taxon>
        <taxon>Anaerolineaceae</taxon>
        <taxon>Longilinea</taxon>
    </lineage>
</organism>
<dbReference type="OrthoDB" id="3352509at2"/>
<feature type="binding site" evidence="11">
    <location>
        <position position="127"/>
    </location>
    <ligand>
        <name>S-adenosyl-L-methionine</name>
        <dbReference type="ChEBI" id="CHEBI:59789"/>
    </ligand>
</feature>
<dbReference type="InterPro" id="IPR029063">
    <property type="entry name" value="SAM-dependent_MTases_sf"/>
</dbReference>
<gene>
    <name evidence="12" type="ORF">LARV_03318</name>
</gene>
<comment type="similarity">
    <text evidence="2">Belongs to the methyltransferase superfamily. Aminoglycoside resistance family.</text>
</comment>
<evidence type="ECO:0000256" key="6">
    <source>
        <dbReference type="ARBA" id="ARBA00022603"/>
    </source>
</evidence>
<dbReference type="InterPro" id="IPR010769">
    <property type="entry name" value="rRNA_MeTrfase_GmN_bac"/>
</dbReference>
<dbReference type="AlphaFoldDB" id="A0A0S7BMM9"/>
<dbReference type="Proteomes" id="UP000055060">
    <property type="component" value="Unassembled WGS sequence"/>
</dbReference>
<dbReference type="EC" id="2.1.1.179" evidence="3"/>
<feature type="binding site" evidence="11">
    <location>
        <position position="192"/>
    </location>
    <ligand>
        <name>S-adenosyl-L-methionine</name>
        <dbReference type="ChEBI" id="CHEBI:59789"/>
    </ligand>
</feature>
<keyword evidence="5" id="KW-0698">rRNA processing</keyword>
<evidence type="ECO:0000256" key="11">
    <source>
        <dbReference type="PIRSR" id="PIRSR015852-1"/>
    </source>
</evidence>
<protein>
    <recommendedName>
        <fullName evidence="4">16S rRNA (guanine(1405)-N(7))-methyltransferase</fullName>
        <ecNumber evidence="3">2.1.1.179</ecNumber>
    </recommendedName>
    <alternativeName>
        <fullName evidence="10">16S rRNA m7G1405 methyltransferase</fullName>
    </alternativeName>
</protein>
<dbReference type="GO" id="GO:0046677">
    <property type="term" value="P:response to antibiotic"/>
    <property type="evidence" value="ECO:0007669"/>
    <property type="project" value="UniProtKB-KW"/>
</dbReference>
<evidence type="ECO:0000256" key="3">
    <source>
        <dbReference type="ARBA" id="ARBA00012300"/>
    </source>
</evidence>
<evidence type="ECO:0000256" key="2">
    <source>
        <dbReference type="ARBA" id="ARBA00005487"/>
    </source>
</evidence>
<dbReference type="Gene3D" id="1.10.8.10">
    <property type="entry name" value="DNA helicase RuvA subunit, C-terminal domain"/>
    <property type="match status" value="1"/>
</dbReference>
<evidence type="ECO:0000256" key="10">
    <source>
        <dbReference type="ARBA" id="ARBA00033062"/>
    </source>
</evidence>
<evidence type="ECO:0000256" key="5">
    <source>
        <dbReference type="ARBA" id="ARBA00022552"/>
    </source>
</evidence>